<feature type="transmembrane region" description="Helical" evidence="8">
    <location>
        <begin position="6"/>
        <end position="23"/>
    </location>
</feature>
<evidence type="ECO:0000256" key="4">
    <source>
        <dbReference type="ARBA" id="ARBA00022692"/>
    </source>
</evidence>
<dbReference type="AlphaFoldDB" id="A0A1V9EMY4"/>
<dbReference type="Pfam" id="PF03062">
    <property type="entry name" value="MBOAT"/>
    <property type="match status" value="1"/>
</dbReference>
<dbReference type="PANTHER" id="PTHR13285">
    <property type="entry name" value="ACYLTRANSFERASE"/>
    <property type="match status" value="1"/>
</dbReference>
<dbReference type="PIRSF" id="PIRSF500217">
    <property type="entry name" value="AlgI"/>
    <property type="match status" value="1"/>
</dbReference>
<evidence type="ECO:0000256" key="2">
    <source>
        <dbReference type="ARBA" id="ARBA00010323"/>
    </source>
</evidence>
<dbReference type="InterPro" id="IPR004299">
    <property type="entry name" value="MBOAT_fam"/>
</dbReference>
<feature type="transmembrane region" description="Helical" evidence="8">
    <location>
        <begin position="445"/>
        <end position="463"/>
    </location>
</feature>
<dbReference type="InterPro" id="IPR051085">
    <property type="entry name" value="MB_O-acyltransferase"/>
</dbReference>
<dbReference type="EMBL" id="LVXG01000023">
    <property type="protein sequence ID" value="OQP47500.1"/>
    <property type="molecule type" value="Genomic_DNA"/>
</dbReference>
<keyword evidence="7 9" id="KW-0808">Transferase</keyword>
<comment type="caution">
    <text evidence="9">The sequence shown here is derived from an EMBL/GenBank/DDBJ whole genome shotgun (WGS) entry which is preliminary data.</text>
</comment>
<keyword evidence="3 7" id="KW-1003">Cell membrane</keyword>
<gene>
    <name evidence="9" type="ORF">A4H97_08405</name>
</gene>
<evidence type="ECO:0000256" key="5">
    <source>
        <dbReference type="ARBA" id="ARBA00022989"/>
    </source>
</evidence>
<feature type="transmembrane region" description="Helical" evidence="8">
    <location>
        <begin position="77"/>
        <end position="96"/>
    </location>
</feature>
<feature type="transmembrane region" description="Helical" evidence="8">
    <location>
        <begin position="32"/>
        <end position="57"/>
    </location>
</feature>
<dbReference type="STRING" id="354355.SAMN05660816_01708"/>
<dbReference type="InterPro" id="IPR028362">
    <property type="entry name" value="AlgI"/>
</dbReference>
<comment type="similarity">
    <text evidence="2 7">Belongs to the membrane-bound acyltransferase family.</text>
</comment>
<keyword evidence="10" id="KW-1185">Reference proteome</keyword>
<comment type="subcellular location">
    <subcellularLocation>
        <location evidence="1">Cell membrane</location>
        <topology evidence="1">Multi-pass membrane protein</topology>
    </subcellularLocation>
</comment>
<evidence type="ECO:0000256" key="1">
    <source>
        <dbReference type="ARBA" id="ARBA00004651"/>
    </source>
</evidence>
<keyword evidence="4 8" id="KW-0812">Transmembrane</keyword>
<dbReference type="InterPro" id="IPR024194">
    <property type="entry name" value="Ac/AlaTfrase_AlgI/DltB"/>
</dbReference>
<proteinExistence type="inferred from homology"/>
<keyword evidence="7 9" id="KW-0012">Acyltransferase</keyword>
<keyword evidence="6 7" id="KW-0472">Membrane</keyword>
<dbReference type="RefSeq" id="WP_081201751.1">
    <property type="nucleotide sequence ID" value="NZ_LVXG01000023.1"/>
</dbReference>
<evidence type="ECO:0000256" key="3">
    <source>
        <dbReference type="ARBA" id="ARBA00022475"/>
    </source>
</evidence>
<organism evidence="9 10">
    <name type="scientific">Niastella yeongjuensis</name>
    <dbReference type="NCBI Taxonomy" id="354355"/>
    <lineage>
        <taxon>Bacteria</taxon>
        <taxon>Pseudomonadati</taxon>
        <taxon>Bacteroidota</taxon>
        <taxon>Chitinophagia</taxon>
        <taxon>Chitinophagales</taxon>
        <taxon>Chitinophagaceae</taxon>
        <taxon>Niastella</taxon>
    </lineage>
</organism>
<dbReference type="GO" id="GO:0042121">
    <property type="term" value="P:alginic acid biosynthetic process"/>
    <property type="evidence" value="ECO:0007669"/>
    <property type="project" value="InterPro"/>
</dbReference>
<dbReference type="GO" id="GO:0005886">
    <property type="term" value="C:plasma membrane"/>
    <property type="evidence" value="ECO:0007669"/>
    <property type="project" value="UniProtKB-SubCell"/>
</dbReference>
<dbReference type="Proteomes" id="UP000192610">
    <property type="component" value="Unassembled WGS sequence"/>
</dbReference>
<evidence type="ECO:0000256" key="8">
    <source>
        <dbReference type="SAM" id="Phobius"/>
    </source>
</evidence>
<reference evidence="10" key="1">
    <citation type="submission" date="2016-04" db="EMBL/GenBank/DDBJ databases">
        <authorList>
            <person name="Chen L."/>
            <person name="Zhuang W."/>
            <person name="Wang G."/>
        </authorList>
    </citation>
    <scope>NUCLEOTIDE SEQUENCE [LARGE SCALE GENOMIC DNA]</scope>
    <source>
        <strain evidence="10">17621</strain>
    </source>
</reference>
<sequence length="473" mass="55247">MLFNSVEFLLFLPSVFILYWFVFNRSLHWQNILILIASYFFYGWWSWKFMVLLALSTFLDYLYGFGVALQNRKRARLFLWLSVLNNLGILAVFKYYNFFALQFQQGLALLGLHTNVVLLQVAIPIGISFYTFHGMSYVFDIYRDKQKPVKNFIDYAVFVSFFPLLVAGPIERASHLLPQIRKKRFFNNIQAADGCRLILWGLFKKVVIADSLAVIVDNIFTHYHDQHASSLIVGAIAFSFQIYGDFSGYTDIALGTAKLFGFELLTNFKFPYFSRDIAEFWRRWHISLSSWFRDYLYIPLGGSKQGKLKAVRNTFIIFLVSGFWHGASWKYIAWGGIHACGFLPLLLLNRNRKHTSDVVAQERRLPSGRELAQMMVTFTFVTFAWVFFRAADMREAIGYLTSAVTNYKQPKDLLMCLSVCCYIIPLIGCDWWLRRDERSLKAPRRIKSVIYVVLALLVLFYFGKQTNFIYFQF</sequence>
<evidence type="ECO:0000313" key="9">
    <source>
        <dbReference type="EMBL" id="OQP47500.1"/>
    </source>
</evidence>
<dbReference type="GO" id="GO:0016746">
    <property type="term" value="F:acyltransferase activity"/>
    <property type="evidence" value="ECO:0007669"/>
    <property type="project" value="UniProtKB-KW"/>
</dbReference>
<feature type="transmembrane region" description="Helical" evidence="8">
    <location>
        <begin position="371"/>
        <end position="391"/>
    </location>
</feature>
<keyword evidence="5 8" id="KW-1133">Transmembrane helix</keyword>
<accession>A0A1V9EMY4</accession>
<feature type="transmembrane region" description="Helical" evidence="8">
    <location>
        <begin position="310"/>
        <end position="326"/>
    </location>
</feature>
<evidence type="ECO:0000256" key="7">
    <source>
        <dbReference type="PIRNR" id="PIRNR016636"/>
    </source>
</evidence>
<evidence type="ECO:0000256" key="6">
    <source>
        <dbReference type="ARBA" id="ARBA00023136"/>
    </source>
</evidence>
<dbReference type="PIRSF" id="PIRSF016636">
    <property type="entry name" value="AlgI_DltB"/>
    <property type="match status" value="1"/>
</dbReference>
<protein>
    <submittedName>
        <fullName evidence="9">Acyltransferase</fullName>
    </submittedName>
</protein>
<dbReference type="PANTHER" id="PTHR13285:SF18">
    <property type="entry name" value="PROTEIN-CYSTEINE N-PALMITOYLTRANSFERASE RASP"/>
    <property type="match status" value="1"/>
</dbReference>
<name>A0A1V9EMY4_9BACT</name>
<feature type="transmembrane region" description="Helical" evidence="8">
    <location>
        <begin position="411"/>
        <end position="433"/>
    </location>
</feature>
<dbReference type="OrthoDB" id="9805788at2"/>
<evidence type="ECO:0000313" key="10">
    <source>
        <dbReference type="Proteomes" id="UP000192610"/>
    </source>
</evidence>
<feature type="transmembrane region" description="Helical" evidence="8">
    <location>
        <begin position="108"/>
        <end position="132"/>
    </location>
</feature>